<dbReference type="AlphaFoldDB" id="A0A1D7XLJ7"/>
<dbReference type="KEGG" id="ctae:BGI42_10900"/>
<dbReference type="Pfam" id="PF01991">
    <property type="entry name" value="vATP-synt_E"/>
    <property type="match status" value="1"/>
</dbReference>
<accession>A0A1D7XLJ7</accession>
<sequence>MSNINNLTSKIVKDSEDKKRIILSEAEEKKNRIIAKKQEKAASEEKIIMEKAETEAVSRKERIISSAELQVRNEKLKSKQTVISEVFKTTIEELCNISSDDFRDFVKTVILNTDISGDENLILNEQGKKIIDSDFISELNREIGSKGNITLIDKTGNFKGGFILEKDGIEINNTFEALVNSLKDEMGLEVARVLFS</sequence>
<evidence type="ECO:0000313" key="6">
    <source>
        <dbReference type="EMBL" id="AOR24206.1"/>
    </source>
</evidence>
<dbReference type="GO" id="GO:0046933">
    <property type="term" value="F:proton-transporting ATP synthase activity, rotational mechanism"/>
    <property type="evidence" value="ECO:0007669"/>
    <property type="project" value="UniProtKB-UniRule"/>
</dbReference>
<dbReference type="InterPro" id="IPR002842">
    <property type="entry name" value="ATPase_V1_Esu"/>
</dbReference>
<evidence type="ECO:0000256" key="1">
    <source>
        <dbReference type="ARBA" id="ARBA00005901"/>
    </source>
</evidence>
<keyword evidence="7" id="KW-1185">Reference proteome</keyword>
<keyword evidence="2 4" id="KW-0813">Transport</keyword>
<proteinExistence type="inferred from homology"/>
<dbReference type="Proteomes" id="UP000094652">
    <property type="component" value="Chromosome"/>
</dbReference>
<dbReference type="Gene3D" id="1.20.5.620">
    <property type="entry name" value="F1F0 ATP synthase subunit B, membrane domain"/>
    <property type="match status" value="1"/>
</dbReference>
<evidence type="ECO:0000256" key="5">
    <source>
        <dbReference type="SAM" id="Coils"/>
    </source>
</evidence>
<dbReference type="RefSeq" id="WP_069680342.1">
    <property type="nucleotide sequence ID" value="NZ_CP017253.2"/>
</dbReference>
<dbReference type="GO" id="GO:0033178">
    <property type="term" value="C:proton-transporting two-sector ATPase complex, catalytic domain"/>
    <property type="evidence" value="ECO:0007669"/>
    <property type="project" value="InterPro"/>
</dbReference>
<dbReference type="GO" id="GO:0005524">
    <property type="term" value="F:ATP binding"/>
    <property type="evidence" value="ECO:0007669"/>
    <property type="project" value="UniProtKB-UniRule"/>
</dbReference>
<comment type="function">
    <text evidence="4">Produces ATP from ADP in the presence of a proton gradient across the membrane.</text>
</comment>
<gene>
    <name evidence="4" type="primary">atpE</name>
    <name evidence="6" type="ORF">BGI42_10900</name>
</gene>
<dbReference type="HAMAP" id="MF_00311">
    <property type="entry name" value="ATP_synth_E_arch"/>
    <property type="match status" value="1"/>
</dbReference>
<dbReference type="SUPFAM" id="SSF160527">
    <property type="entry name" value="V-type ATPase subunit E-like"/>
    <property type="match status" value="1"/>
</dbReference>
<protein>
    <recommendedName>
        <fullName evidence="4">V-type proton ATPase subunit E</fullName>
    </recommendedName>
    <alternativeName>
        <fullName evidence="4">V-ATPase subunit E</fullName>
    </alternativeName>
</protein>
<dbReference type="STRING" id="394958.BGI42_10900"/>
<keyword evidence="5" id="KW-0175">Coiled coil</keyword>
<keyword evidence="3 4" id="KW-0406">Ion transport</keyword>
<keyword evidence="4" id="KW-0066">ATP synthesis</keyword>
<evidence type="ECO:0000256" key="4">
    <source>
        <dbReference type="HAMAP-Rule" id="MF_00311"/>
    </source>
</evidence>
<organism evidence="6 7">
    <name type="scientific">Clostridium taeniosporum</name>
    <dbReference type="NCBI Taxonomy" id="394958"/>
    <lineage>
        <taxon>Bacteria</taxon>
        <taxon>Bacillati</taxon>
        <taxon>Bacillota</taxon>
        <taxon>Clostridia</taxon>
        <taxon>Eubacteriales</taxon>
        <taxon>Clostridiaceae</taxon>
        <taxon>Clostridium</taxon>
    </lineage>
</organism>
<dbReference type="EMBL" id="CP017253">
    <property type="protein sequence ID" value="AOR24206.1"/>
    <property type="molecule type" value="Genomic_DNA"/>
</dbReference>
<dbReference type="OrthoDB" id="1749765at2"/>
<evidence type="ECO:0000313" key="7">
    <source>
        <dbReference type="Proteomes" id="UP000094652"/>
    </source>
</evidence>
<reference evidence="7" key="1">
    <citation type="submission" date="2016-09" db="EMBL/GenBank/DDBJ databases">
        <title>Genomics of Clostridium taeniosporum, an organism which forms endospores with ribbon-like appendages.</title>
        <authorList>
            <person name="Walker J.R."/>
        </authorList>
    </citation>
    <scope>NUCLEOTIDE SEQUENCE [LARGE SCALE GENOMIC DNA]</scope>
    <source>
        <strain evidence="7">1/k</strain>
    </source>
</reference>
<comment type="similarity">
    <text evidence="1 4">Belongs to the V-ATPase E subunit family.</text>
</comment>
<name>A0A1D7XLJ7_9CLOT</name>
<evidence type="ECO:0000256" key="3">
    <source>
        <dbReference type="ARBA" id="ARBA00023065"/>
    </source>
</evidence>
<keyword evidence="4" id="KW-0375">Hydrogen ion transport</keyword>
<dbReference type="GO" id="GO:0042777">
    <property type="term" value="P:proton motive force-driven plasma membrane ATP synthesis"/>
    <property type="evidence" value="ECO:0007669"/>
    <property type="project" value="UniProtKB-UniRule"/>
</dbReference>
<feature type="coiled-coil region" evidence="5">
    <location>
        <begin position="26"/>
        <end position="55"/>
    </location>
</feature>
<dbReference type="GO" id="GO:0046961">
    <property type="term" value="F:proton-transporting ATPase activity, rotational mechanism"/>
    <property type="evidence" value="ECO:0007669"/>
    <property type="project" value="InterPro"/>
</dbReference>
<evidence type="ECO:0000256" key="2">
    <source>
        <dbReference type="ARBA" id="ARBA00022448"/>
    </source>
</evidence>